<evidence type="ECO:0000313" key="23">
    <source>
        <dbReference type="EMBL" id="TFK88778.1"/>
    </source>
</evidence>
<dbReference type="InterPro" id="IPR013083">
    <property type="entry name" value="Znf_RING/FYVE/PHD"/>
</dbReference>
<dbReference type="InterPro" id="IPR039577">
    <property type="entry name" value="Rad18"/>
</dbReference>
<evidence type="ECO:0000256" key="1">
    <source>
        <dbReference type="ARBA" id="ARBA00000900"/>
    </source>
</evidence>
<dbReference type="InterPro" id="IPR001841">
    <property type="entry name" value="Znf_RING"/>
</dbReference>
<dbReference type="PROSITE" id="PS00518">
    <property type="entry name" value="ZF_RING_1"/>
    <property type="match status" value="1"/>
</dbReference>
<feature type="region of interest" description="Disordered" evidence="21">
    <location>
        <begin position="204"/>
        <end position="260"/>
    </location>
</feature>
<dbReference type="GO" id="GO:0003697">
    <property type="term" value="F:single-stranded DNA binding"/>
    <property type="evidence" value="ECO:0007669"/>
    <property type="project" value="InterPro"/>
</dbReference>
<dbReference type="InterPro" id="IPR017907">
    <property type="entry name" value="Znf_RING_CS"/>
</dbReference>
<dbReference type="Pfam" id="PF13923">
    <property type="entry name" value="zf-C3HC4_2"/>
    <property type="match status" value="1"/>
</dbReference>
<dbReference type="STRING" id="1314778.A0A5C3PKB5"/>
<dbReference type="SUPFAM" id="SSF57850">
    <property type="entry name" value="RING/U-box"/>
    <property type="match status" value="1"/>
</dbReference>
<evidence type="ECO:0000256" key="5">
    <source>
        <dbReference type="ARBA" id="ARBA00012483"/>
    </source>
</evidence>
<evidence type="ECO:0000256" key="10">
    <source>
        <dbReference type="ARBA" id="ARBA00022771"/>
    </source>
</evidence>
<dbReference type="GO" id="GO:0097505">
    <property type="term" value="C:Rad6-Rad18 complex"/>
    <property type="evidence" value="ECO:0007669"/>
    <property type="project" value="TreeGrafter"/>
</dbReference>
<evidence type="ECO:0000259" key="22">
    <source>
        <dbReference type="PROSITE" id="PS50089"/>
    </source>
</evidence>
<feature type="domain" description="RING-type" evidence="22">
    <location>
        <begin position="37"/>
        <end position="75"/>
    </location>
</feature>
<dbReference type="GO" id="GO:0006281">
    <property type="term" value="P:DNA repair"/>
    <property type="evidence" value="ECO:0007669"/>
    <property type="project" value="UniProtKB-KW"/>
</dbReference>
<comment type="similarity">
    <text evidence="4">Belongs to the RAD18 family.</text>
</comment>
<dbReference type="GO" id="GO:0061630">
    <property type="term" value="F:ubiquitin protein ligase activity"/>
    <property type="evidence" value="ECO:0007669"/>
    <property type="project" value="UniProtKB-EC"/>
</dbReference>
<dbReference type="GO" id="GO:0006301">
    <property type="term" value="P:DNA damage tolerance"/>
    <property type="evidence" value="ECO:0007669"/>
    <property type="project" value="InterPro"/>
</dbReference>
<keyword evidence="15" id="KW-0539">Nucleus</keyword>
<keyword evidence="20" id="KW-0175">Coiled coil</keyword>
<keyword evidence="8" id="KW-0479">Metal-binding</keyword>
<feature type="region of interest" description="Disordered" evidence="21">
    <location>
        <begin position="354"/>
        <end position="410"/>
    </location>
</feature>
<evidence type="ECO:0000256" key="8">
    <source>
        <dbReference type="ARBA" id="ARBA00022723"/>
    </source>
</evidence>
<dbReference type="PROSITE" id="PS50089">
    <property type="entry name" value="ZF_RING_2"/>
    <property type="match status" value="1"/>
</dbReference>
<dbReference type="FunFam" id="3.30.40.10:FF:000172">
    <property type="entry name" value="E3 ubiquitin-protein ligase RAD18"/>
    <property type="match status" value="1"/>
</dbReference>
<evidence type="ECO:0000256" key="17">
    <source>
        <dbReference type="ARBA" id="ARBA00074353"/>
    </source>
</evidence>
<dbReference type="SMART" id="SM00734">
    <property type="entry name" value="ZnF_Rad18"/>
    <property type="match status" value="1"/>
</dbReference>
<keyword evidence="10 19" id="KW-0863">Zinc-finger</keyword>
<dbReference type="FunCoup" id="A0A5C3PKB5">
    <property type="interactions" value="170"/>
</dbReference>
<keyword evidence="24" id="KW-1185">Reference proteome</keyword>
<dbReference type="InParanoid" id="A0A5C3PKB5"/>
<evidence type="ECO:0000256" key="13">
    <source>
        <dbReference type="ARBA" id="ARBA00023125"/>
    </source>
</evidence>
<evidence type="ECO:0000256" key="16">
    <source>
        <dbReference type="ARBA" id="ARBA00031783"/>
    </source>
</evidence>
<reference evidence="23 24" key="1">
    <citation type="journal article" date="2019" name="Nat. Ecol. Evol.">
        <title>Megaphylogeny resolves global patterns of mushroom evolution.</title>
        <authorList>
            <person name="Varga T."/>
            <person name="Krizsan K."/>
            <person name="Foldi C."/>
            <person name="Dima B."/>
            <person name="Sanchez-Garcia M."/>
            <person name="Sanchez-Ramirez S."/>
            <person name="Szollosi G.J."/>
            <person name="Szarkandi J.G."/>
            <person name="Papp V."/>
            <person name="Albert L."/>
            <person name="Andreopoulos W."/>
            <person name="Angelini C."/>
            <person name="Antonin V."/>
            <person name="Barry K.W."/>
            <person name="Bougher N.L."/>
            <person name="Buchanan P."/>
            <person name="Buyck B."/>
            <person name="Bense V."/>
            <person name="Catcheside P."/>
            <person name="Chovatia M."/>
            <person name="Cooper J."/>
            <person name="Damon W."/>
            <person name="Desjardin D."/>
            <person name="Finy P."/>
            <person name="Geml J."/>
            <person name="Haridas S."/>
            <person name="Hughes K."/>
            <person name="Justo A."/>
            <person name="Karasinski D."/>
            <person name="Kautmanova I."/>
            <person name="Kiss B."/>
            <person name="Kocsube S."/>
            <person name="Kotiranta H."/>
            <person name="LaButti K.M."/>
            <person name="Lechner B.E."/>
            <person name="Liimatainen K."/>
            <person name="Lipzen A."/>
            <person name="Lukacs Z."/>
            <person name="Mihaltcheva S."/>
            <person name="Morgado L.N."/>
            <person name="Niskanen T."/>
            <person name="Noordeloos M.E."/>
            <person name="Ohm R.A."/>
            <person name="Ortiz-Santana B."/>
            <person name="Ovrebo C."/>
            <person name="Racz N."/>
            <person name="Riley R."/>
            <person name="Savchenko A."/>
            <person name="Shiryaev A."/>
            <person name="Soop K."/>
            <person name="Spirin V."/>
            <person name="Szebenyi C."/>
            <person name="Tomsovsky M."/>
            <person name="Tulloss R.E."/>
            <person name="Uehling J."/>
            <person name="Grigoriev I.V."/>
            <person name="Vagvolgyi C."/>
            <person name="Papp T."/>
            <person name="Martin F.M."/>
            <person name="Miettinen O."/>
            <person name="Hibbett D.S."/>
            <person name="Nagy L.G."/>
        </authorList>
    </citation>
    <scope>NUCLEOTIDE SEQUENCE [LARGE SCALE GENOMIC DNA]</scope>
    <source>
        <strain evidence="23 24">HHB13444</strain>
    </source>
</reference>
<dbReference type="InterPro" id="IPR006642">
    <property type="entry name" value="Rad18_UBZ4"/>
</dbReference>
<feature type="compositionally biased region" description="Low complexity" evidence="21">
    <location>
        <begin position="154"/>
        <end position="170"/>
    </location>
</feature>
<evidence type="ECO:0000256" key="18">
    <source>
        <dbReference type="ARBA" id="ARBA00082369"/>
    </source>
</evidence>
<keyword evidence="12" id="KW-0862">Zinc</keyword>
<evidence type="ECO:0000256" key="2">
    <source>
        <dbReference type="ARBA" id="ARBA00004123"/>
    </source>
</evidence>
<dbReference type="EC" id="2.3.2.27" evidence="5"/>
<dbReference type="PANTHER" id="PTHR14134:SF2">
    <property type="entry name" value="E3 UBIQUITIN-PROTEIN LIGASE RAD18"/>
    <property type="match status" value="1"/>
</dbReference>
<dbReference type="SMART" id="SM00184">
    <property type="entry name" value="RING"/>
    <property type="match status" value="1"/>
</dbReference>
<keyword evidence="13" id="KW-0238">DNA-binding</keyword>
<evidence type="ECO:0000256" key="21">
    <source>
        <dbReference type="SAM" id="MobiDB-lite"/>
    </source>
</evidence>
<comment type="pathway">
    <text evidence="3">Protein modification; protein ubiquitination.</text>
</comment>
<evidence type="ECO:0000256" key="11">
    <source>
        <dbReference type="ARBA" id="ARBA00022786"/>
    </source>
</evidence>
<dbReference type="EMBL" id="ML211099">
    <property type="protein sequence ID" value="TFK88778.1"/>
    <property type="molecule type" value="Genomic_DNA"/>
</dbReference>
<name>A0A5C3PKB5_9APHY</name>
<feature type="compositionally biased region" description="Acidic residues" evidence="21">
    <location>
        <begin position="399"/>
        <end position="410"/>
    </location>
</feature>
<dbReference type="InterPro" id="IPR004580">
    <property type="entry name" value="Rad18_fungi"/>
</dbReference>
<feature type="coiled-coil region" evidence="20">
    <location>
        <begin position="310"/>
        <end position="337"/>
    </location>
</feature>
<organism evidence="23 24">
    <name type="scientific">Polyporus arcularius HHB13444</name>
    <dbReference type="NCBI Taxonomy" id="1314778"/>
    <lineage>
        <taxon>Eukaryota</taxon>
        <taxon>Fungi</taxon>
        <taxon>Dikarya</taxon>
        <taxon>Basidiomycota</taxon>
        <taxon>Agaricomycotina</taxon>
        <taxon>Agaricomycetes</taxon>
        <taxon>Polyporales</taxon>
        <taxon>Polyporaceae</taxon>
        <taxon>Polyporus</taxon>
    </lineage>
</organism>
<evidence type="ECO:0000256" key="7">
    <source>
        <dbReference type="ARBA" id="ARBA00022679"/>
    </source>
</evidence>
<evidence type="ECO:0000256" key="3">
    <source>
        <dbReference type="ARBA" id="ARBA00004906"/>
    </source>
</evidence>
<dbReference type="GO" id="GO:0008270">
    <property type="term" value="F:zinc ion binding"/>
    <property type="evidence" value="ECO:0007669"/>
    <property type="project" value="UniProtKB-KW"/>
</dbReference>
<dbReference type="AlphaFoldDB" id="A0A5C3PKB5"/>
<sequence length="410" mass="44714">MASMLDRLLAADISDPTDFPDAATAAGLRPFDDAVRCTICREFYDAPVTLTCGHCFCSACIRSALPEQQTCPACRKPASEVHIRKDVAMETAVQAWKNARPLMLRLACEEAARKAQPVQPPHARHDASHSERSGHGNKRRRLDFPLTGSEDEAVVVSSSPAPSGSPTSHALPDTVLCPVCQKQVFSQKINGHLDSNCKRYIAEGSNTSGPIAESSKSKQKQRWDQLFSSGSGGSGASAKTKDKGKGKSRAAPDDDEELEHLPKVAYDIHPHKRIADMLTEWGLPTHGDKTALARRHKKWIVLYNANVDRAPAHRRTLDQLRSDLRKAEEAEQKTRKETVDDPVAYQKANKAAFAKLTEAARPKKATPPAQAQTQEDGRDTADGAKPDGPDDQRGAPTAEADDVIDVDEEH</sequence>
<dbReference type="GO" id="GO:0006513">
    <property type="term" value="P:protein monoubiquitination"/>
    <property type="evidence" value="ECO:0007669"/>
    <property type="project" value="InterPro"/>
</dbReference>
<dbReference type="PANTHER" id="PTHR14134">
    <property type="entry name" value="E3 UBIQUITIN-PROTEIN LIGASE RAD18"/>
    <property type="match status" value="1"/>
</dbReference>
<evidence type="ECO:0000256" key="12">
    <source>
        <dbReference type="ARBA" id="ARBA00022833"/>
    </source>
</evidence>
<evidence type="ECO:0000256" key="14">
    <source>
        <dbReference type="ARBA" id="ARBA00023204"/>
    </source>
</evidence>
<accession>A0A5C3PKB5</accession>
<feature type="compositionally biased region" description="Basic and acidic residues" evidence="21">
    <location>
        <begin position="375"/>
        <end position="393"/>
    </location>
</feature>
<proteinExistence type="inferred from homology"/>
<evidence type="ECO:0000313" key="24">
    <source>
        <dbReference type="Proteomes" id="UP000308197"/>
    </source>
</evidence>
<feature type="compositionally biased region" description="Basic and acidic residues" evidence="21">
    <location>
        <begin position="123"/>
        <end position="134"/>
    </location>
</feature>
<keyword evidence="7" id="KW-0808">Transferase</keyword>
<evidence type="ECO:0000256" key="9">
    <source>
        <dbReference type="ARBA" id="ARBA00022763"/>
    </source>
</evidence>
<comment type="subcellular location">
    <subcellularLocation>
        <location evidence="2">Nucleus</location>
    </subcellularLocation>
</comment>
<gene>
    <name evidence="23" type="ORF">K466DRAFT_612611</name>
</gene>
<keyword evidence="14" id="KW-0234">DNA repair</keyword>
<dbReference type="Gene3D" id="3.30.40.10">
    <property type="entry name" value="Zinc/RING finger domain, C3HC4 (zinc finger)"/>
    <property type="match status" value="1"/>
</dbReference>
<dbReference type="Proteomes" id="UP000308197">
    <property type="component" value="Unassembled WGS sequence"/>
</dbReference>
<evidence type="ECO:0000256" key="4">
    <source>
        <dbReference type="ARBA" id="ARBA00009506"/>
    </source>
</evidence>
<comment type="catalytic activity">
    <reaction evidence="1">
        <text>S-ubiquitinyl-[E2 ubiquitin-conjugating enzyme]-L-cysteine + [acceptor protein]-L-lysine = [E2 ubiquitin-conjugating enzyme]-L-cysteine + N(6)-ubiquitinyl-[acceptor protein]-L-lysine.</text>
        <dbReference type="EC" id="2.3.2.27"/>
    </reaction>
</comment>
<keyword evidence="9" id="KW-0227">DNA damage</keyword>
<evidence type="ECO:0000256" key="19">
    <source>
        <dbReference type="PROSITE-ProRule" id="PRU00175"/>
    </source>
</evidence>
<feature type="region of interest" description="Disordered" evidence="21">
    <location>
        <begin position="114"/>
        <end position="172"/>
    </location>
</feature>
<dbReference type="GO" id="GO:0005634">
    <property type="term" value="C:nucleus"/>
    <property type="evidence" value="ECO:0007669"/>
    <property type="project" value="UniProtKB-SubCell"/>
</dbReference>
<evidence type="ECO:0000256" key="15">
    <source>
        <dbReference type="ARBA" id="ARBA00023242"/>
    </source>
</evidence>
<protein>
    <recommendedName>
        <fullName evidence="6">Postreplication repair E3 ubiquitin-protein ligase RAD18</fullName>
        <ecNumber evidence="5">2.3.2.27</ecNumber>
    </recommendedName>
    <alternativeName>
        <fullName evidence="17">Postreplication repair E3 ubiquitin-protein ligase rad18</fullName>
    </alternativeName>
    <alternativeName>
        <fullName evidence="16 18">RING-type E3 ubiquitin transferase RAD18</fullName>
    </alternativeName>
</protein>
<evidence type="ECO:0000256" key="20">
    <source>
        <dbReference type="SAM" id="Coils"/>
    </source>
</evidence>
<evidence type="ECO:0000256" key="6">
    <source>
        <dbReference type="ARBA" id="ARBA00015551"/>
    </source>
</evidence>
<dbReference type="NCBIfam" id="TIGR00599">
    <property type="entry name" value="rad18"/>
    <property type="match status" value="1"/>
</dbReference>
<keyword evidence="11" id="KW-0833">Ubl conjugation pathway</keyword>